<evidence type="ECO:0000313" key="2">
    <source>
        <dbReference type="EMBL" id="AIY24955.1"/>
    </source>
</evidence>
<dbReference type="InterPro" id="IPR009092">
    <property type="entry name" value="Telokin-like_Tlp20_baculovir"/>
</dbReference>
<dbReference type="SUPFAM" id="SSF51289">
    <property type="entry name" value="Tlp20, baculovirus telokin-like protein"/>
    <property type="match status" value="1"/>
</dbReference>
<dbReference type="Pfam" id="PF06088">
    <property type="entry name" value="TLP-20"/>
    <property type="match status" value="1"/>
</dbReference>
<feature type="compositionally biased region" description="Polar residues" evidence="1">
    <location>
        <begin position="200"/>
        <end position="214"/>
    </location>
</feature>
<sequence length="226" mass="25040">MDKYIIVKTTSTIMAINSNGTVDIATYVVQDREPEKNIITLSFVVQDEYHLKKLAVGAYCVNILDTRLLSNLHNKQCATIACGYFVVTYNQNETGGINAILLNTRPTILKKGSCLFKISYYDDNDDKTHLISTNNKMSNDTEPTLLCDNNLANDTDTNIANESDELFRSTFVADIGSSEVHSNDDDNDDDDTDVDNTIDGYNNTGSADVASTLQEPAAKRQKFDHS</sequence>
<organism evidence="2">
    <name type="scientific">Helicoverpa armigera nucleopolyhedrovirus</name>
    <dbReference type="NCBI Taxonomy" id="51313"/>
    <lineage>
        <taxon>Viruses</taxon>
        <taxon>Viruses incertae sedis</taxon>
        <taxon>Naldaviricetes</taxon>
        <taxon>Lefavirales</taxon>
        <taxon>Baculoviridae</taxon>
        <taxon>Alphabaculovirus</taxon>
        <taxon>Alphabaculovirus helarmigerae</taxon>
    </lineage>
</organism>
<feature type="compositionally biased region" description="Acidic residues" evidence="1">
    <location>
        <begin position="185"/>
        <end position="196"/>
    </location>
</feature>
<dbReference type="InterPro" id="IPR036731">
    <property type="entry name" value="Tlp20_sf"/>
</dbReference>
<dbReference type="CDD" id="cd00235">
    <property type="entry name" value="TLP-20"/>
    <property type="match status" value="1"/>
</dbReference>
<accession>A0A0A1E5F3</accession>
<dbReference type="EMBL" id="KM357522">
    <property type="protein sequence ID" value="AIY24955.1"/>
    <property type="molecule type" value="Genomic_DNA"/>
</dbReference>
<feature type="non-terminal residue" evidence="2">
    <location>
        <position position="226"/>
    </location>
</feature>
<feature type="compositionally biased region" description="Basic and acidic residues" evidence="1">
    <location>
        <begin position="217"/>
        <end position="226"/>
    </location>
</feature>
<evidence type="ECO:0000256" key="1">
    <source>
        <dbReference type="SAM" id="MobiDB-lite"/>
    </source>
</evidence>
<proteinExistence type="predicted"/>
<reference evidence="2" key="1">
    <citation type="submission" date="2014-08" db="EMBL/GenBank/DDBJ databases">
        <authorList>
            <person name="Rakshit O."/>
            <person name="Jalali S.K."/>
            <person name="Shivalingaswamy T.M."/>
            <person name="Bhatnagar R."/>
            <person name="Ashika T.R."/>
        </authorList>
    </citation>
    <scope>NUCLEOTIDE SEQUENCE</scope>
    <source>
        <strain evidence="2">Faridkot</strain>
    </source>
</reference>
<dbReference type="Gene3D" id="2.70.40.20">
    <property type="entry name" value="Baculovirus telokin-like protein 20"/>
    <property type="match status" value="1"/>
</dbReference>
<feature type="region of interest" description="Disordered" evidence="1">
    <location>
        <begin position="177"/>
        <end position="226"/>
    </location>
</feature>
<protein>
    <submittedName>
        <fullName evidence="2">Telokin-like protein-20</fullName>
    </submittedName>
</protein>
<name>A0A0A1E5F3_9ABAC</name>